<dbReference type="AlphaFoldDB" id="A0A7M2Y7J6"/>
<gene>
    <name evidence="2" type="ORF">Q73A0000_06730</name>
</gene>
<evidence type="ECO:0000313" key="2">
    <source>
        <dbReference type="EMBL" id="QOW10076.1"/>
    </source>
</evidence>
<dbReference type="KEGG" id="kfa:Q73A0000_06730"/>
<feature type="coiled-coil region" evidence="1">
    <location>
        <begin position="8"/>
        <end position="35"/>
    </location>
</feature>
<evidence type="ECO:0008006" key="4">
    <source>
        <dbReference type="Google" id="ProtNLM"/>
    </source>
</evidence>
<reference evidence="2 3" key="1">
    <citation type="submission" date="2019-05" db="EMBL/GenBank/DDBJ databases">
        <title>Chryseobacterium sp. isolated from King George Island, maritime Antarctica.</title>
        <authorList>
            <person name="Peng X."/>
        </authorList>
    </citation>
    <scope>NUCLEOTIDE SEQUENCE [LARGE SCALE GENOMIC DNA]</scope>
    <source>
        <strain evidence="2 3">7-3A</strain>
    </source>
</reference>
<dbReference type="Proteomes" id="UP000594195">
    <property type="component" value="Chromosome"/>
</dbReference>
<evidence type="ECO:0000256" key="1">
    <source>
        <dbReference type="SAM" id="Coils"/>
    </source>
</evidence>
<evidence type="ECO:0000313" key="3">
    <source>
        <dbReference type="Proteomes" id="UP000594195"/>
    </source>
</evidence>
<name>A0A7M2Y7J6_9FLAO</name>
<protein>
    <recommendedName>
        <fullName evidence="4">Addiction module toxin RelE</fullName>
    </recommendedName>
</protein>
<dbReference type="Pfam" id="PF06296">
    <property type="entry name" value="RelE"/>
    <property type="match status" value="1"/>
</dbReference>
<dbReference type="EMBL" id="CP040442">
    <property type="protein sequence ID" value="QOW10076.1"/>
    <property type="molecule type" value="Genomic_DNA"/>
</dbReference>
<dbReference type="InterPro" id="IPR009387">
    <property type="entry name" value="HigB-2"/>
</dbReference>
<keyword evidence="1" id="KW-0175">Coiled coil</keyword>
<sequence length="118" mass="13352">MSYDLILTDNFKKEAKKLLKKYASLKLELAELGELLQENPTLGISLGNGVFKIRLAVASKNKGKSGGMRILYLVRIINQKIYLFSIFDKSEKESISAKDITEILKMKTFYNTKPTSKS</sequence>
<dbReference type="RefSeq" id="WP_193813310.1">
    <property type="nucleotide sequence ID" value="NZ_CP040442.1"/>
</dbReference>
<proteinExistence type="predicted"/>
<organism evidence="2 3">
    <name type="scientific">Kaistella flava</name>
    <name type="common">ex Peng et al. 2021</name>
    <dbReference type="NCBI Taxonomy" id="2038776"/>
    <lineage>
        <taxon>Bacteria</taxon>
        <taxon>Pseudomonadati</taxon>
        <taxon>Bacteroidota</taxon>
        <taxon>Flavobacteriia</taxon>
        <taxon>Flavobacteriales</taxon>
        <taxon>Weeksellaceae</taxon>
        <taxon>Chryseobacterium group</taxon>
        <taxon>Kaistella</taxon>
    </lineage>
</organism>
<keyword evidence="3" id="KW-1185">Reference proteome</keyword>
<accession>A0A7M2Y7J6</accession>
<dbReference type="PIRSF" id="PIRSF039032">
    <property type="entry name" value="HigB-2"/>
    <property type="match status" value="1"/>
</dbReference>